<organism evidence="1 2">
    <name type="scientific">Litoreibacter roseus</name>
    <dbReference type="NCBI Taxonomy" id="2601869"/>
    <lineage>
        <taxon>Bacteria</taxon>
        <taxon>Pseudomonadati</taxon>
        <taxon>Pseudomonadota</taxon>
        <taxon>Alphaproteobacteria</taxon>
        <taxon>Rhodobacterales</taxon>
        <taxon>Roseobacteraceae</taxon>
        <taxon>Litoreibacter</taxon>
    </lineage>
</organism>
<dbReference type="Proteomes" id="UP000436822">
    <property type="component" value="Unassembled WGS sequence"/>
</dbReference>
<gene>
    <name evidence="1" type="ORF">KIN_41810</name>
</gene>
<evidence type="ECO:0000313" key="2">
    <source>
        <dbReference type="Proteomes" id="UP000436822"/>
    </source>
</evidence>
<accession>A0A6N6JM97</accession>
<name>A0A6N6JM97_9RHOB</name>
<reference evidence="1 2" key="1">
    <citation type="submission" date="2019-12" db="EMBL/GenBank/DDBJ databases">
        <title>Litoreibacter badius sp. nov., a novel bacteriochlorophyll a-containing bacterium in the genus Litoreibacter.</title>
        <authorList>
            <person name="Kanamuro M."/>
            <person name="Takabe Y."/>
            <person name="Mori K."/>
            <person name="Takaichi S."/>
            <person name="Hanada S."/>
        </authorList>
    </citation>
    <scope>NUCLEOTIDE SEQUENCE [LARGE SCALE GENOMIC DNA]</scope>
    <source>
        <strain evidence="1 2">K6</strain>
    </source>
</reference>
<comment type="caution">
    <text evidence="1">The sequence shown here is derived from an EMBL/GenBank/DDBJ whole genome shotgun (WGS) entry which is preliminary data.</text>
</comment>
<dbReference type="AlphaFoldDB" id="A0A6N6JM97"/>
<protein>
    <submittedName>
        <fullName evidence="1">Uncharacterized protein</fullName>
    </submittedName>
</protein>
<proteinExistence type="predicted"/>
<dbReference type="EMBL" id="BLJE01000007">
    <property type="protein sequence ID" value="GFE67107.1"/>
    <property type="molecule type" value="Genomic_DNA"/>
</dbReference>
<evidence type="ECO:0000313" key="1">
    <source>
        <dbReference type="EMBL" id="GFE67107.1"/>
    </source>
</evidence>
<sequence>MLRLAVLKNLPETSDSLRRYLEEALARDSVDVFNEIDALADALQTNGDARR</sequence>
<keyword evidence="2" id="KW-1185">Reference proteome</keyword>